<name>A0A7D5DB48_9PSED</name>
<evidence type="ECO:0000313" key="1">
    <source>
        <dbReference type="EMBL" id="QKZ07177.1"/>
    </source>
</evidence>
<sequence length="289" mass="32134">MKPPEDSFFRTCFFEKDFIMLITTDTSITQRLAAFEALALPDYAETGIGTRAILEDEDDYAPEESERRGVVAGNAINTFEGELSLPNERDLNNMGRYAEAVANRQVDKEKDIRQWYRKYTEVMGVLGLGLQSFGFEERGTTDASVKVDAVALKLLGGAAMGAGKAGQILVASIKDALSAIKDDQKALGLFEKQSSNTKGANFQMMPAGQKANGSCVVLLACSYFHSSINKGKVLFVSWNKSKINIYGSAQRTMFIRDDYDDEMRTEVARWLKKNAKYQFASFKLPDDEK</sequence>
<dbReference type="AlphaFoldDB" id="A0A7D5DB48"/>
<accession>A0A7D5DB48</accession>
<reference evidence="1 2" key="1">
    <citation type="submission" date="2020-06" db="EMBL/GenBank/DDBJ databases">
        <title>Pseudomonas eucalypticola sp. nov., an endophyte of Eucalyptus dunnii leaves with biocontrol ability of eucalyptus leaf blight.</title>
        <authorList>
            <person name="Liu Y."/>
            <person name="Song Z."/>
            <person name="Zeng H."/>
            <person name="Lu M."/>
            <person name="Wang X."/>
            <person name="Lian X."/>
            <person name="Zhang Q."/>
        </authorList>
    </citation>
    <scope>NUCLEOTIDE SEQUENCE [LARGE SCALE GENOMIC DNA]</scope>
    <source>
        <strain evidence="1 2">NP-1</strain>
    </source>
</reference>
<dbReference type="Proteomes" id="UP000509568">
    <property type="component" value="Chromosome"/>
</dbReference>
<gene>
    <name evidence="1" type="ORF">HWQ56_26725</name>
</gene>
<dbReference type="RefSeq" id="WP_158152892.1">
    <property type="nucleotide sequence ID" value="NZ_CP056030.1"/>
</dbReference>
<evidence type="ECO:0000313" key="2">
    <source>
        <dbReference type="Proteomes" id="UP000509568"/>
    </source>
</evidence>
<dbReference type="EMBL" id="CP056030">
    <property type="protein sequence ID" value="QKZ07177.1"/>
    <property type="molecule type" value="Genomic_DNA"/>
</dbReference>
<keyword evidence="2" id="KW-1185">Reference proteome</keyword>
<dbReference type="KEGG" id="pez:HWQ56_26725"/>
<organism evidence="1 2">
    <name type="scientific">Pseudomonas eucalypticola</name>
    <dbReference type="NCBI Taxonomy" id="2599595"/>
    <lineage>
        <taxon>Bacteria</taxon>
        <taxon>Pseudomonadati</taxon>
        <taxon>Pseudomonadota</taxon>
        <taxon>Gammaproteobacteria</taxon>
        <taxon>Pseudomonadales</taxon>
        <taxon>Pseudomonadaceae</taxon>
        <taxon>Pseudomonas</taxon>
    </lineage>
</organism>
<protein>
    <submittedName>
        <fullName evidence="1">Uncharacterized protein</fullName>
    </submittedName>
</protein>
<proteinExistence type="predicted"/>